<evidence type="ECO:0000313" key="4">
    <source>
        <dbReference type="Proteomes" id="UP000606044"/>
    </source>
</evidence>
<dbReference type="AlphaFoldDB" id="A0A917CBU0"/>
<organism evidence="3 4">
    <name type="scientific">Azorhizobium oxalatiphilum</name>
    <dbReference type="NCBI Taxonomy" id="980631"/>
    <lineage>
        <taxon>Bacteria</taxon>
        <taxon>Pseudomonadati</taxon>
        <taxon>Pseudomonadota</taxon>
        <taxon>Alphaproteobacteria</taxon>
        <taxon>Hyphomicrobiales</taxon>
        <taxon>Xanthobacteraceae</taxon>
        <taxon>Azorhizobium</taxon>
    </lineage>
</organism>
<feature type="region of interest" description="Disordered" evidence="1">
    <location>
        <begin position="60"/>
        <end position="85"/>
    </location>
</feature>
<evidence type="ECO:0000313" key="3">
    <source>
        <dbReference type="EMBL" id="GGF82986.1"/>
    </source>
</evidence>
<proteinExistence type="predicted"/>
<reference evidence="3" key="2">
    <citation type="submission" date="2020-09" db="EMBL/GenBank/DDBJ databases">
        <authorList>
            <person name="Sun Q."/>
            <person name="Sedlacek I."/>
        </authorList>
    </citation>
    <scope>NUCLEOTIDE SEQUENCE</scope>
    <source>
        <strain evidence="3">CCM 7897</strain>
    </source>
</reference>
<comment type="caution">
    <text evidence="3">The sequence shown here is derived from an EMBL/GenBank/DDBJ whole genome shotgun (WGS) entry which is preliminary data.</text>
</comment>
<dbReference type="Proteomes" id="UP000606044">
    <property type="component" value="Unassembled WGS sequence"/>
</dbReference>
<evidence type="ECO:0000256" key="1">
    <source>
        <dbReference type="SAM" id="MobiDB-lite"/>
    </source>
</evidence>
<name>A0A917CBU0_9HYPH</name>
<protein>
    <recommendedName>
        <fullName evidence="5">PsiF repeat-containing protein</fullName>
    </recommendedName>
</protein>
<evidence type="ECO:0008006" key="5">
    <source>
        <dbReference type="Google" id="ProtNLM"/>
    </source>
</evidence>
<dbReference type="EMBL" id="BMCT01000009">
    <property type="protein sequence ID" value="GGF82986.1"/>
    <property type="molecule type" value="Genomic_DNA"/>
</dbReference>
<accession>A0A917CBU0</accession>
<feature type="signal peptide" evidence="2">
    <location>
        <begin position="1"/>
        <end position="27"/>
    </location>
</feature>
<sequence>MTSLTSPYCAILAPAAVLLLTAQPAEALDMQQIRQQCRAENPQGTRRGTNDMQVDACIQRKQAETAAQTPKTGQPTTRPQKTKSQ</sequence>
<feature type="compositionally biased region" description="Polar residues" evidence="1">
    <location>
        <begin position="65"/>
        <end position="79"/>
    </location>
</feature>
<gene>
    <name evidence="3" type="ORF">GCM10007301_48890</name>
</gene>
<keyword evidence="2" id="KW-0732">Signal</keyword>
<reference evidence="3" key="1">
    <citation type="journal article" date="2014" name="Int. J. Syst. Evol. Microbiol.">
        <title>Complete genome sequence of Corynebacterium casei LMG S-19264T (=DSM 44701T), isolated from a smear-ripened cheese.</title>
        <authorList>
            <consortium name="US DOE Joint Genome Institute (JGI-PGF)"/>
            <person name="Walter F."/>
            <person name="Albersmeier A."/>
            <person name="Kalinowski J."/>
            <person name="Ruckert C."/>
        </authorList>
    </citation>
    <scope>NUCLEOTIDE SEQUENCE</scope>
    <source>
        <strain evidence="3">CCM 7897</strain>
    </source>
</reference>
<keyword evidence="4" id="KW-1185">Reference proteome</keyword>
<feature type="chain" id="PRO_5037091966" description="PsiF repeat-containing protein" evidence="2">
    <location>
        <begin position="28"/>
        <end position="85"/>
    </location>
</feature>
<evidence type="ECO:0000256" key="2">
    <source>
        <dbReference type="SAM" id="SignalP"/>
    </source>
</evidence>